<dbReference type="Proteomes" id="UP000463939">
    <property type="component" value="Chromosome"/>
</dbReference>
<dbReference type="PROSITE" id="PS50883">
    <property type="entry name" value="EAL"/>
    <property type="match status" value="1"/>
</dbReference>
<dbReference type="Pfam" id="PF07793">
    <property type="entry name" value="DUF1631"/>
    <property type="match status" value="1"/>
</dbReference>
<dbReference type="SUPFAM" id="SSF141868">
    <property type="entry name" value="EAL domain-like"/>
    <property type="match status" value="1"/>
</dbReference>
<dbReference type="NCBIfam" id="TIGR00254">
    <property type="entry name" value="GGDEF"/>
    <property type="match status" value="1"/>
</dbReference>
<dbReference type="PROSITE" id="PS50887">
    <property type="entry name" value="GGDEF"/>
    <property type="match status" value="1"/>
</dbReference>
<evidence type="ECO:0000259" key="1">
    <source>
        <dbReference type="PROSITE" id="PS50883"/>
    </source>
</evidence>
<dbReference type="InterPro" id="IPR035919">
    <property type="entry name" value="EAL_sf"/>
</dbReference>
<evidence type="ECO:0000313" key="4">
    <source>
        <dbReference type="Proteomes" id="UP000463939"/>
    </source>
</evidence>
<dbReference type="Gene3D" id="3.30.70.270">
    <property type="match status" value="1"/>
</dbReference>
<evidence type="ECO:0008006" key="5">
    <source>
        <dbReference type="Google" id="ProtNLM"/>
    </source>
</evidence>
<dbReference type="InterPro" id="IPR043128">
    <property type="entry name" value="Rev_trsase/Diguanyl_cyclase"/>
</dbReference>
<dbReference type="SMART" id="SM00267">
    <property type="entry name" value="GGDEF"/>
    <property type="match status" value="1"/>
</dbReference>
<dbReference type="GO" id="GO:0035438">
    <property type="term" value="F:cyclic-di-GMP binding"/>
    <property type="evidence" value="ECO:0007669"/>
    <property type="project" value="InterPro"/>
</dbReference>
<accession>A0A809SHL8</accession>
<feature type="domain" description="EAL" evidence="1">
    <location>
        <begin position="941"/>
        <end position="1191"/>
    </location>
</feature>
<dbReference type="CDD" id="cd01949">
    <property type="entry name" value="GGDEF"/>
    <property type="match status" value="1"/>
</dbReference>
<reference evidence="4" key="1">
    <citation type="submission" date="2019-11" db="EMBL/GenBank/DDBJ databases">
        <title>Isolation and characterization of a novel species in the genus Sulfuriferula.</title>
        <authorList>
            <person name="Mochizuki J."/>
            <person name="Kojima H."/>
            <person name="Fukui M."/>
        </authorList>
    </citation>
    <scope>NUCLEOTIDE SEQUENCE [LARGE SCALE GENOMIC DNA]</scope>
    <source>
        <strain evidence="4">SGTM</strain>
    </source>
</reference>
<dbReference type="AlphaFoldDB" id="A0A809SHL8"/>
<dbReference type="InterPro" id="IPR001633">
    <property type="entry name" value="EAL_dom"/>
</dbReference>
<dbReference type="RefSeq" id="WP_162084763.1">
    <property type="nucleotide sequence ID" value="NZ_AP021881.1"/>
</dbReference>
<dbReference type="Pfam" id="PF07238">
    <property type="entry name" value="PilZ"/>
    <property type="match status" value="1"/>
</dbReference>
<sequence>MEKRRFQRIAIAQTATLQGQYSGLVTGEIHDFSTNGVLFSVNTKQSLTDFHEQQVDIHFRSNLDKVDYVISGRVIRVAGSSLGLIISPFPEPSYAALLALAKSAPAPVVTKQTQSRNQQQQALAQCHEIYQHFIKQVIDHFYLSVANRINFSANNAGSLEDRWIINNSYPLIDAQRGKIERAFLADNYIQRKPSNEQLPTAKDADSLSLVALDEFDEWLTISTLTTKLDLEFSAPIFEFETRYAILLGQSLSGQDNPYGPSFLLQTLRDVIADAHFKSPVLSVLYKLFYDSLLASMSDFYRQLNTSLDYIALPQVRVASSPSRQPSVATPYLTPHSPTFPEQAAAVTQNTVNNSVTYPSAEAHGVSLDGFLRNIAAMLPNMPMQQSAPSMGTYPFLPSATAGFTQGDRVGAEYGLQQLVTQTQPSIAQTAPTSVERIIEYLRQLPPATSSSAQVLSAVPAAHAVFNSTETFNQSETELQPTANDISQLISALNAHQSHWQEMSGQGNTPDIANWLQSVAPQIPENSELWQSVRLFDQLFASPLANNELSSDIRDLLKKLELTLLKLALLDSDFLSSSKHPAQQTVNLIERFYIAADDDGHLFDAQLSQLLHTLVNQIVDQFEQDNHIFSDVNHILEELVSPIEQTRQDKVKLTANACEQREQMQPTPDIKIDHVDDTITMLRTGAWLCIKVEKVFVPYQIIWMNQVASAYVLMNRSATLIREFHKDTLAEAMAAGTVTANHEFDLPFMERAARTVMFSAYDKVYRQVMKDDFSGLLNRKGLMAKLEEACIRYVAQQVDAVLCMIMFDQLNVLYANCDGQEADESLLSILDLITTALPSSVQFARLSDNTFALLLHKANAEDAEKLMQQLLVALSSKRIACQDKQFVIAASIGVVQISNELNTVPQLLRSVGSACVIAKTHGHNSVQIYAANSAQIQHEESLFKWAGLIDHVLNDHLLYLRCQRIQAIDASSGSLPHYEILLGIDKSLTTNPQEFILAAEKWQRSADIDLWVLQQSFAWLESQGDKLEFISGVSINLSGHSLTNNDVLDFIISHLQSPTLPANKIIFELTETAFMTNLTDAQQFIETVRAFGCRFSLDDFGSGYSSFAYLKNLHVDYLKIDGVFVRDLEKSQADVAMVKAMYSIGNALGLKIIAEYVENDAILEILGEIGVDYAQGYGIEMPKPLDSLVLAA</sequence>
<keyword evidence="4" id="KW-1185">Reference proteome</keyword>
<feature type="domain" description="GGDEF" evidence="2">
    <location>
        <begin position="807"/>
        <end position="930"/>
    </location>
</feature>
<dbReference type="PANTHER" id="PTHR33121:SF23">
    <property type="entry name" value="CYCLIC DI-GMP PHOSPHODIESTERASE PDEB"/>
    <property type="match status" value="1"/>
</dbReference>
<dbReference type="EMBL" id="AP021881">
    <property type="protein sequence ID" value="BBP00920.1"/>
    <property type="molecule type" value="Genomic_DNA"/>
</dbReference>
<dbReference type="Pfam" id="PF00990">
    <property type="entry name" value="GGDEF"/>
    <property type="match status" value="1"/>
</dbReference>
<gene>
    <name evidence="3" type="ORF">SFSGTM_16280</name>
</gene>
<dbReference type="Gene3D" id="2.40.10.220">
    <property type="entry name" value="predicted glycosyltransferase like domains"/>
    <property type="match status" value="1"/>
</dbReference>
<dbReference type="InterPro" id="IPR009875">
    <property type="entry name" value="PilZ_domain"/>
</dbReference>
<dbReference type="Pfam" id="PF00563">
    <property type="entry name" value="EAL"/>
    <property type="match status" value="1"/>
</dbReference>
<dbReference type="GO" id="GO:0071111">
    <property type="term" value="F:cyclic-guanylate-specific phosphodiesterase activity"/>
    <property type="evidence" value="ECO:0007669"/>
    <property type="project" value="InterPro"/>
</dbReference>
<dbReference type="KEGG" id="sniv:SFSGTM_16280"/>
<evidence type="ECO:0000313" key="3">
    <source>
        <dbReference type="EMBL" id="BBP00920.1"/>
    </source>
</evidence>
<dbReference type="Gene3D" id="3.20.20.450">
    <property type="entry name" value="EAL domain"/>
    <property type="match status" value="1"/>
</dbReference>
<dbReference type="SUPFAM" id="SSF55073">
    <property type="entry name" value="Nucleotide cyclase"/>
    <property type="match status" value="1"/>
</dbReference>
<evidence type="ECO:0000259" key="2">
    <source>
        <dbReference type="PROSITE" id="PS50887"/>
    </source>
</evidence>
<dbReference type="InterPro" id="IPR012434">
    <property type="entry name" value="DUF1631"/>
</dbReference>
<dbReference type="SUPFAM" id="SSF141371">
    <property type="entry name" value="PilZ domain-like"/>
    <property type="match status" value="1"/>
</dbReference>
<dbReference type="SMART" id="SM00052">
    <property type="entry name" value="EAL"/>
    <property type="match status" value="1"/>
</dbReference>
<dbReference type="CDD" id="cd01948">
    <property type="entry name" value="EAL"/>
    <property type="match status" value="1"/>
</dbReference>
<organism evidence="3 4">
    <name type="scientific">Sulfuriferula nivalis</name>
    <dbReference type="NCBI Taxonomy" id="2675298"/>
    <lineage>
        <taxon>Bacteria</taxon>
        <taxon>Pseudomonadati</taxon>
        <taxon>Pseudomonadota</taxon>
        <taxon>Betaproteobacteria</taxon>
        <taxon>Nitrosomonadales</taxon>
        <taxon>Sulfuricellaceae</taxon>
        <taxon>Sulfuriferula</taxon>
    </lineage>
</organism>
<dbReference type="InterPro" id="IPR000160">
    <property type="entry name" value="GGDEF_dom"/>
</dbReference>
<dbReference type="InterPro" id="IPR050706">
    <property type="entry name" value="Cyclic-di-GMP_PDE-like"/>
</dbReference>
<dbReference type="PANTHER" id="PTHR33121">
    <property type="entry name" value="CYCLIC DI-GMP PHOSPHODIESTERASE PDEF"/>
    <property type="match status" value="1"/>
</dbReference>
<proteinExistence type="predicted"/>
<dbReference type="InterPro" id="IPR029787">
    <property type="entry name" value="Nucleotide_cyclase"/>
</dbReference>
<name>A0A809SHL8_9PROT</name>
<protein>
    <recommendedName>
        <fullName evidence="5">EAL domain-containing protein</fullName>
    </recommendedName>
</protein>